<keyword evidence="2" id="KW-1185">Reference proteome</keyword>
<comment type="caution">
    <text evidence="1">The sequence shown here is derived from an EMBL/GenBank/DDBJ whole genome shotgun (WGS) entry which is preliminary data.</text>
</comment>
<dbReference type="AlphaFoldDB" id="A0A8S3ZWH9"/>
<feature type="non-terminal residue" evidence="1">
    <location>
        <position position="63"/>
    </location>
</feature>
<name>A0A8S3ZWH9_9EUPU</name>
<dbReference type="Proteomes" id="UP000678393">
    <property type="component" value="Unassembled WGS sequence"/>
</dbReference>
<evidence type="ECO:0000313" key="1">
    <source>
        <dbReference type="EMBL" id="CAG5134007.1"/>
    </source>
</evidence>
<evidence type="ECO:0000313" key="2">
    <source>
        <dbReference type="Proteomes" id="UP000678393"/>
    </source>
</evidence>
<proteinExistence type="predicted"/>
<protein>
    <submittedName>
        <fullName evidence="1">Uncharacterized protein</fullName>
    </submittedName>
</protein>
<accession>A0A8S3ZWH9</accession>
<reference evidence="1" key="1">
    <citation type="submission" date="2021-04" db="EMBL/GenBank/DDBJ databases">
        <authorList>
            <consortium name="Molecular Ecology Group"/>
        </authorList>
    </citation>
    <scope>NUCLEOTIDE SEQUENCE</scope>
</reference>
<organism evidence="1 2">
    <name type="scientific">Candidula unifasciata</name>
    <dbReference type="NCBI Taxonomy" id="100452"/>
    <lineage>
        <taxon>Eukaryota</taxon>
        <taxon>Metazoa</taxon>
        <taxon>Spiralia</taxon>
        <taxon>Lophotrochozoa</taxon>
        <taxon>Mollusca</taxon>
        <taxon>Gastropoda</taxon>
        <taxon>Heterobranchia</taxon>
        <taxon>Euthyneura</taxon>
        <taxon>Panpulmonata</taxon>
        <taxon>Eupulmonata</taxon>
        <taxon>Stylommatophora</taxon>
        <taxon>Helicina</taxon>
        <taxon>Helicoidea</taxon>
        <taxon>Geomitridae</taxon>
        <taxon>Candidula</taxon>
    </lineage>
</organism>
<sequence length="63" mass="7059">MYSCGDLLSFVAQVPIPIWSLELLNCCYCRNSSVPSLFLSLLPVWISPIDGSHPALYKTEQNK</sequence>
<dbReference type="EMBL" id="CAJHNH020006668">
    <property type="protein sequence ID" value="CAG5134007.1"/>
    <property type="molecule type" value="Genomic_DNA"/>
</dbReference>
<gene>
    <name evidence="1" type="ORF">CUNI_LOCUS19565</name>
</gene>